<dbReference type="GeneID" id="25732183"/>
<feature type="region of interest" description="Disordered" evidence="2">
    <location>
        <begin position="1"/>
        <end position="27"/>
    </location>
</feature>
<gene>
    <name evidence="3" type="ORF">MNEG_14604</name>
</gene>
<accession>A0A0D2IZS4</accession>
<reference evidence="3 4" key="1">
    <citation type="journal article" date="2013" name="BMC Genomics">
        <title>Reconstruction of the lipid metabolism for the microalga Monoraphidium neglectum from its genome sequence reveals characteristics suitable for biofuel production.</title>
        <authorList>
            <person name="Bogen C."/>
            <person name="Al-Dilaimi A."/>
            <person name="Albersmeier A."/>
            <person name="Wichmann J."/>
            <person name="Grundmann M."/>
            <person name="Rupp O."/>
            <person name="Lauersen K.J."/>
            <person name="Blifernez-Klassen O."/>
            <person name="Kalinowski J."/>
            <person name="Goesmann A."/>
            <person name="Mussgnug J.H."/>
            <person name="Kruse O."/>
        </authorList>
    </citation>
    <scope>NUCLEOTIDE SEQUENCE [LARGE SCALE GENOMIC DNA]</scope>
    <source>
        <strain evidence="3 4">SAG 48.87</strain>
    </source>
</reference>
<sequence>MAPKKKKGKKEPELLEPEHDPTWERSVQSGVWERPVTALPDANTWPTWGALRERLLASCKEIRIIESPSVRDAFASELFRLSPPQLRALSLRGSANLRSLVLSPLGSCPALESVDLGSCPSLEYVMVQSATLKTLDLSDCGALTKALIHCPALSNLMVAGCPYLEKAIIWSDALTELDLSGSTKLTHLELHCPALADKKAPDVPRRPAAARPAHAPVASMLRENAKDAAAAAADAREREWRAQRGDSCIPAVHRPMAG</sequence>
<dbReference type="KEGG" id="mng:MNEG_14604"/>
<dbReference type="InterPro" id="IPR032675">
    <property type="entry name" value="LRR_dom_sf"/>
</dbReference>
<evidence type="ECO:0000256" key="1">
    <source>
        <dbReference type="ARBA" id="ARBA00004430"/>
    </source>
</evidence>
<protein>
    <submittedName>
        <fullName evidence="3">Uncharacterized protein</fullName>
    </submittedName>
</protein>
<dbReference type="Gene3D" id="3.80.10.10">
    <property type="entry name" value="Ribonuclease Inhibitor"/>
    <property type="match status" value="1"/>
</dbReference>
<evidence type="ECO:0000313" key="4">
    <source>
        <dbReference type="Proteomes" id="UP000054498"/>
    </source>
</evidence>
<keyword evidence="4" id="KW-1185">Reference proteome</keyword>
<dbReference type="Proteomes" id="UP000054498">
    <property type="component" value="Unassembled WGS sequence"/>
</dbReference>
<dbReference type="RefSeq" id="XP_013892377.1">
    <property type="nucleotide sequence ID" value="XM_014036923.1"/>
</dbReference>
<evidence type="ECO:0000256" key="2">
    <source>
        <dbReference type="SAM" id="MobiDB-lite"/>
    </source>
</evidence>
<proteinExistence type="predicted"/>
<dbReference type="STRING" id="145388.A0A0D2IZS4"/>
<comment type="subcellular location">
    <subcellularLocation>
        <location evidence="1">Cytoplasm</location>
        <location evidence="1">Cytoskeleton</location>
        <location evidence="1">Cilium axoneme</location>
    </subcellularLocation>
</comment>
<dbReference type="OrthoDB" id="550575at2759"/>
<dbReference type="EMBL" id="KK104836">
    <property type="protein sequence ID" value="KIY93357.1"/>
    <property type="molecule type" value="Genomic_DNA"/>
</dbReference>
<organism evidence="3 4">
    <name type="scientific">Monoraphidium neglectum</name>
    <dbReference type="NCBI Taxonomy" id="145388"/>
    <lineage>
        <taxon>Eukaryota</taxon>
        <taxon>Viridiplantae</taxon>
        <taxon>Chlorophyta</taxon>
        <taxon>core chlorophytes</taxon>
        <taxon>Chlorophyceae</taxon>
        <taxon>CS clade</taxon>
        <taxon>Sphaeropleales</taxon>
        <taxon>Selenastraceae</taxon>
        <taxon>Monoraphidium</taxon>
    </lineage>
</organism>
<feature type="compositionally biased region" description="Basic and acidic residues" evidence="2">
    <location>
        <begin position="10"/>
        <end position="23"/>
    </location>
</feature>
<dbReference type="AlphaFoldDB" id="A0A0D2IZS4"/>
<evidence type="ECO:0000313" key="3">
    <source>
        <dbReference type="EMBL" id="KIY93357.1"/>
    </source>
</evidence>
<dbReference type="GO" id="GO:0005930">
    <property type="term" value="C:axoneme"/>
    <property type="evidence" value="ECO:0007669"/>
    <property type="project" value="UniProtKB-SubCell"/>
</dbReference>
<name>A0A0D2IZS4_9CHLO</name>
<dbReference type="SUPFAM" id="SSF52047">
    <property type="entry name" value="RNI-like"/>
    <property type="match status" value="1"/>
</dbReference>